<dbReference type="InterPro" id="IPR021520">
    <property type="entry name" value="Stealth_CR2"/>
</dbReference>
<keyword evidence="9" id="KW-1185">Reference proteome</keyword>
<gene>
    <name evidence="6" type="ORF">TK11N_13950</name>
    <name evidence="7" type="ORF">TK2N_13680</name>
</gene>
<dbReference type="InterPro" id="IPR031358">
    <property type="entry name" value="Stealth_CR1"/>
</dbReference>
<comment type="similarity">
    <text evidence="1">Belongs to the stealth family.</text>
</comment>
<dbReference type="AlphaFoldDB" id="A0AAN4RL14"/>
<evidence type="ECO:0000259" key="4">
    <source>
        <dbReference type="Pfam" id="PF11380"/>
    </source>
</evidence>
<feature type="domain" description="Stealth protein CR2 conserved region 2" evidence="4">
    <location>
        <begin position="44"/>
        <end position="143"/>
    </location>
</feature>
<evidence type="ECO:0000313" key="8">
    <source>
        <dbReference type="Proteomes" id="UP000886597"/>
    </source>
</evidence>
<dbReference type="EMBL" id="BKBQ01000019">
    <property type="protein sequence ID" value="GEQ54524.1"/>
    <property type="molecule type" value="Genomic_DNA"/>
</dbReference>
<dbReference type="GO" id="GO:0000271">
    <property type="term" value="P:polysaccharide biosynthetic process"/>
    <property type="evidence" value="ECO:0007669"/>
    <property type="project" value="UniProtKB-KW"/>
</dbReference>
<keyword evidence="2" id="KW-0808">Transferase</keyword>
<dbReference type="Proteomes" id="UP000886607">
    <property type="component" value="Unassembled WGS sequence"/>
</dbReference>
<dbReference type="Proteomes" id="UP000886597">
    <property type="component" value="Unassembled WGS sequence"/>
</dbReference>
<evidence type="ECO:0000313" key="9">
    <source>
        <dbReference type="Proteomes" id="UP000886607"/>
    </source>
</evidence>
<evidence type="ECO:0000313" key="6">
    <source>
        <dbReference type="EMBL" id="GEQ49543.1"/>
    </source>
</evidence>
<evidence type="ECO:0000259" key="5">
    <source>
        <dbReference type="Pfam" id="PF17101"/>
    </source>
</evidence>
<protein>
    <submittedName>
        <fullName evidence="7">Glycosyltransferase</fullName>
    </submittedName>
</protein>
<dbReference type="Pfam" id="PF17101">
    <property type="entry name" value="Stealth_CR1"/>
    <property type="match status" value="1"/>
</dbReference>
<sequence length="335" mass="39861">MAKIDFVIAWVDDSDPEWLKEKEKYSKQNNPTKDFKAVTAENVYRDWEILRFWFRAVERYAPWVNKIFFVTYGHLPSWLNTDHEKIVVVNHTDFLPADALPTFNSRAIETSFHKIKDLSEQFVYFNDDFFINDVVNEEDFFVEGVPKDSAILSPIVPNRYTTANIQVNDVEIINDYFSKKEALRKDFRKWFTLLYRKKLLRSILFSPFGTFVGFYEPHIPNSYLKSTFEKVWELEKATLTMTTYSKFRKKNNVNQWLFRYWQLASGNFVPRSIKFGKFYQLAKDNTELLDDIENAKHKVICINDTFEGIDFDKTKNDLIASFQKKFPQKSTFERS</sequence>
<keyword evidence="3" id="KW-0270">Exopolysaccharide synthesis</keyword>
<reference evidence="7" key="2">
    <citation type="journal article" date="2020" name="Int. Dairy J.">
        <title>Lactic acid bacterial diversity in Brie cheese focusing on salt concentration and pH of isolation medium and characterisation of halophilic and alkaliphilic lactic acid bacterial isolates.</title>
        <authorList>
            <person name="Unno R."/>
            <person name="Matsutani M."/>
            <person name="Suzuki T."/>
            <person name="Kodama K."/>
            <person name="Matsushita H."/>
            <person name="Yamasato K."/>
            <person name="Koizumi Y."/>
            <person name="Ishikawa M."/>
        </authorList>
    </citation>
    <scope>NUCLEOTIDE SEQUENCE</scope>
    <source>
        <strain evidence="7">7C1</strain>
        <strain evidence="6">8C4</strain>
    </source>
</reference>
<name>A0AAN4RL14_9ENTE</name>
<evidence type="ECO:0000256" key="2">
    <source>
        <dbReference type="ARBA" id="ARBA00022679"/>
    </source>
</evidence>
<evidence type="ECO:0000256" key="1">
    <source>
        <dbReference type="ARBA" id="ARBA00007583"/>
    </source>
</evidence>
<proteinExistence type="inferred from homology"/>
<reference evidence="7" key="1">
    <citation type="submission" date="2019-08" db="EMBL/GenBank/DDBJ databases">
        <authorList>
            <person name="Ishikawa M."/>
            <person name="Suzuki T."/>
            <person name="Matsutani M."/>
        </authorList>
    </citation>
    <scope>NUCLEOTIDE SEQUENCE</scope>
    <source>
        <strain evidence="7">7C1</strain>
        <strain evidence="6">8C4</strain>
    </source>
</reference>
<dbReference type="PANTHER" id="PTHR24045:SF0">
    <property type="entry name" value="N-ACETYLGLUCOSAMINE-1-PHOSPHOTRANSFERASE SUBUNITS ALPHA_BETA"/>
    <property type="match status" value="1"/>
</dbReference>
<dbReference type="GO" id="GO:0016772">
    <property type="term" value="F:transferase activity, transferring phosphorus-containing groups"/>
    <property type="evidence" value="ECO:0007669"/>
    <property type="project" value="InterPro"/>
</dbReference>
<dbReference type="Pfam" id="PF11380">
    <property type="entry name" value="Stealth_CR2"/>
    <property type="match status" value="1"/>
</dbReference>
<organism evidence="7 8">
    <name type="scientific">Tetragenococcus koreensis</name>
    <dbReference type="NCBI Taxonomy" id="290335"/>
    <lineage>
        <taxon>Bacteria</taxon>
        <taxon>Bacillati</taxon>
        <taxon>Bacillota</taxon>
        <taxon>Bacilli</taxon>
        <taxon>Lactobacillales</taxon>
        <taxon>Enterococcaceae</taxon>
        <taxon>Tetragenococcus</taxon>
    </lineage>
</organism>
<evidence type="ECO:0000313" key="7">
    <source>
        <dbReference type="EMBL" id="GEQ54524.1"/>
    </source>
</evidence>
<dbReference type="PANTHER" id="PTHR24045">
    <property type="match status" value="1"/>
</dbReference>
<dbReference type="InterPro" id="IPR047141">
    <property type="entry name" value="Stealth"/>
</dbReference>
<dbReference type="EMBL" id="BKBO01000020">
    <property type="protein sequence ID" value="GEQ49543.1"/>
    <property type="molecule type" value="Genomic_DNA"/>
</dbReference>
<feature type="domain" description="Stealth protein CR1 conserved region 1" evidence="5">
    <location>
        <begin position="3"/>
        <end position="29"/>
    </location>
</feature>
<dbReference type="RefSeq" id="WP_237665527.1">
    <property type="nucleotide sequence ID" value="NZ_BKBO01000020.1"/>
</dbReference>
<evidence type="ECO:0000256" key="3">
    <source>
        <dbReference type="ARBA" id="ARBA00023169"/>
    </source>
</evidence>
<comment type="caution">
    <text evidence="7">The sequence shown here is derived from an EMBL/GenBank/DDBJ whole genome shotgun (WGS) entry which is preliminary data.</text>
</comment>
<accession>A0AAN4RL14</accession>